<dbReference type="GO" id="GO:0072330">
    <property type="term" value="P:monocarboxylic acid biosynthetic process"/>
    <property type="evidence" value="ECO:0007669"/>
    <property type="project" value="UniProtKB-ARBA"/>
</dbReference>
<feature type="domain" description="Carrier" evidence="11">
    <location>
        <begin position="568"/>
        <end position="643"/>
    </location>
</feature>
<proteinExistence type="inferred from homology"/>
<dbReference type="GO" id="GO:0044550">
    <property type="term" value="P:secondary metabolite biosynthetic process"/>
    <property type="evidence" value="ECO:0007669"/>
    <property type="project" value="TreeGrafter"/>
</dbReference>
<dbReference type="GO" id="GO:0017000">
    <property type="term" value="P:antibiotic biosynthetic process"/>
    <property type="evidence" value="ECO:0007669"/>
    <property type="project" value="UniProtKB-KW"/>
</dbReference>
<evidence type="ECO:0000256" key="8">
    <source>
        <dbReference type="ARBA" id="ARBA00023194"/>
    </source>
</evidence>
<keyword evidence="5" id="KW-0596">Phosphopantetheine</keyword>
<dbReference type="Pfam" id="PF13193">
    <property type="entry name" value="AMP-binding_C"/>
    <property type="match status" value="1"/>
</dbReference>
<dbReference type="InterPro" id="IPR000873">
    <property type="entry name" value="AMP-dep_synth/lig_dom"/>
</dbReference>
<evidence type="ECO:0000259" key="11">
    <source>
        <dbReference type="PROSITE" id="PS50075"/>
    </source>
</evidence>
<dbReference type="Gene3D" id="3.30.559.10">
    <property type="entry name" value="Chloramphenicol acetyltransferase-like domain"/>
    <property type="match status" value="2"/>
</dbReference>
<dbReference type="InterPro" id="IPR000415">
    <property type="entry name" value="Nitroreductase-like"/>
</dbReference>
<dbReference type="Pfam" id="PF00881">
    <property type="entry name" value="Nitroreductase"/>
    <property type="match status" value="1"/>
</dbReference>
<evidence type="ECO:0000256" key="6">
    <source>
        <dbReference type="ARBA" id="ARBA00022553"/>
    </source>
</evidence>
<dbReference type="CDD" id="cd19531">
    <property type="entry name" value="LCL_NRPS-like"/>
    <property type="match status" value="1"/>
</dbReference>
<dbReference type="InterPro" id="IPR036736">
    <property type="entry name" value="ACP-like_sf"/>
</dbReference>
<dbReference type="PROSITE" id="PS50075">
    <property type="entry name" value="CARRIER"/>
    <property type="match status" value="2"/>
</dbReference>
<protein>
    <recommendedName>
        <fullName evidence="4">Phenyloxazoline synthase MbtB</fullName>
    </recommendedName>
    <alternativeName>
        <fullName evidence="10">Mycobactin synthetase protein B</fullName>
    </alternativeName>
</protein>
<dbReference type="GO" id="GO:0031177">
    <property type="term" value="F:phosphopantetheine binding"/>
    <property type="evidence" value="ECO:0007669"/>
    <property type="project" value="InterPro"/>
</dbReference>
<dbReference type="InterPro" id="IPR023213">
    <property type="entry name" value="CAT-like_dom_sf"/>
</dbReference>
<dbReference type="InterPro" id="IPR020051">
    <property type="entry name" value="SagB-type_dehydrogenase"/>
</dbReference>
<keyword evidence="9" id="KW-0511">Multifunctional enzyme</keyword>
<gene>
    <name evidence="12" type="ordered locus">KNP414_04363</name>
</gene>
<dbReference type="GO" id="GO:0008610">
    <property type="term" value="P:lipid biosynthetic process"/>
    <property type="evidence" value="ECO:0007669"/>
    <property type="project" value="UniProtKB-ARBA"/>
</dbReference>
<reference evidence="13" key="1">
    <citation type="submission" date="2011-06" db="EMBL/GenBank/DDBJ databases">
        <title>Complete genome sequence of Paenibacillus mucilaginosus KNP414.</title>
        <authorList>
            <person name="Wang J."/>
            <person name="Hu S."/>
            <person name="Hu X."/>
            <person name="Zhang B."/>
            <person name="Dong D."/>
            <person name="Zhang S."/>
            <person name="Zhao K."/>
            <person name="Wu D."/>
        </authorList>
    </citation>
    <scope>NUCLEOTIDE SEQUENCE [LARGE SCALE GENOMIC DNA]</scope>
    <source>
        <strain evidence="13">KNP414</strain>
    </source>
</reference>
<comment type="similarity">
    <text evidence="3">Belongs to the ATP-dependent AMP-binding enzyme family. MbtB subfamily.</text>
</comment>
<dbReference type="GO" id="GO:0016874">
    <property type="term" value="F:ligase activity"/>
    <property type="evidence" value="ECO:0007669"/>
    <property type="project" value="UniProtKB-KW"/>
</dbReference>
<dbReference type="Gene3D" id="3.30.559.30">
    <property type="entry name" value="Nonribosomal peptide synthetase, condensation domain"/>
    <property type="match status" value="2"/>
</dbReference>
<evidence type="ECO:0000256" key="9">
    <source>
        <dbReference type="ARBA" id="ARBA00023268"/>
    </source>
</evidence>
<dbReference type="Proteomes" id="UP000006620">
    <property type="component" value="Chromosome"/>
</dbReference>
<dbReference type="Pfam" id="PF00668">
    <property type="entry name" value="Condensation"/>
    <property type="match status" value="2"/>
</dbReference>
<name>F8FJP5_PAEMK</name>
<dbReference type="FunFam" id="3.30.559.30:FF:000006">
    <property type="entry name" value="Yersiniabactin polyketide/non-ribosomal peptide synthetase"/>
    <property type="match status" value="1"/>
</dbReference>
<dbReference type="Pfam" id="PF00550">
    <property type="entry name" value="PP-binding"/>
    <property type="match status" value="2"/>
</dbReference>
<dbReference type="InterPro" id="IPR020845">
    <property type="entry name" value="AMP-binding_CS"/>
</dbReference>
<dbReference type="PANTHER" id="PTHR45527:SF10">
    <property type="entry name" value="PYOCHELIN SYNTHASE PCHF"/>
    <property type="match status" value="1"/>
</dbReference>
<dbReference type="CDD" id="cd12114">
    <property type="entry name" value="A_NRPS_TlmIV_like"/>
    <property type="match status" value="1"/>
</dbReference>
<evidence type="ECO:0000256" key="7">
    <source>
        <dbReference type="ARBA" id="ARBA00022598"/>
    </source>
</evidence>
<evidence type="ECO:0000313" key="13">
    <source>
        <dbReference type="Proteomes" id="UP000006620"/>
    </source>
</evidence>
<dbReference type="SMART" id="SM00823">
    <property type="entry name" value="PKS_PP"/>
    <property type="match status" value="2"/>
</dbReference>
<dbReference type="InterPro" id="IPR025110">
    <property type="entry name" value="AMP-bd_C"/>
</dbReference>
<evidence type="ECO:0000256" key="5">
    <source>
        <dbReference type="ARBA" id="ARBA00022450"/>
    </source>
</evidence>
<evidence type="ECO:0000313" key="12">
    <source>
        <dbReference type="EMBL" id="AEI42895.1"/>
    </source>
</evidence>
<dbReference type="Gene3D" id="3.40.50.12780">
    <property type="entry name" value="N-terminal domain of ligase-like"/>
    <property type="match status" value="2"/>
</dbReference>
<evidence type="ECO:0000256" key="3">
    <source>
        <dbReference type="ARBA" id="ARBA00007380"/>
    </source>
</evidence>
<evidence type="ECO:0000256" key="2">
    <source>
        <dbReference type="ARBA" id="ARBA00005102"/>
    </source>
</evidence>
<dbReference type="SUPFAM" id="SSF47336">
    <property type="entry name" value="ACP-like"/>
    <property type="match status" value="2"/>
</dbReference>
<dbReference type="CDD" id="cd02142">
    <property type="entry name" value="McbC_SagB-like_oxidoreductase"/>
    <property type="match status" value="1"/>
</dbReference>
<reference evidence="12 13" key="2">
    <citation type="journal article" date="2013" name="Genome Announc.">
        <title>Genome Sequence of Growth-Improving Paenibacillus mucilaginosus Strain KNP414.</title>
        <authorList>
            <person name="Lu J.J."/>
            <person name="Wang J.F."/>
            <person name="Hu X.F."/>
        </authorList>
    </citation>
    <scope>NUCLEOTIDE SEQUENCE [LARGE SCALE GENOMIC DNA]</scope>
    <source>
        <strain evidence="12 13">KNP414</strain>
    </source>
</reference>
<dbReference type="InterPro" id="IPR045851">
    <property type="entry name" value="AMP-bd_C_sf"/>
</dbReference>
<dbReference type="Gene3D" id="3.30.300.30">
    <property type="match status" value="2"/>
</dbReference>
<evidence type="ECO:0000256" key="4">
    <source>
        <dbReference type="ARBA" id="ARBA00016743"/>
    </source>
</evidence>
<dbReference type="Gene3D" id="1.10.1200.10">
    <property type="entry name" value="ACP-like"/>
    <property type="match status" value="2"/>
</dbReference>
<dbReference type="InterPro" id="IPR057737">
    <property type="entry name" value="Condensation_MtbB-like"/>
</dbReference>
<dbReference type="FunFam" id="1.10.1200.10:FF:000016">
    <property type="entry name" value="Non-ribosomal peptide synthase"/>
    <property type="match status" value="1"/>
</dbReference>
<dbReference type="GO" id="GO:0043041">
    <property type="term" value="P:amino acid activation for nonribosomal peptide biosynthetic process"/>
    <property type="evidence" value="ECO:0007669"/>
    <property type="project" value="TreeGrafter"/>
</dbReference>
<dbReference type="SUPFAM" id="SSF56801">
    <property type="entry name" value="Acetyl-CoA synthetase-like"/>
    <property type="match status" value="2"/>
</dbReference>
<dbReference type="NCBIfam" id="TIGR03605">
    <property type="entry name" value="antibiot_sagB"/>
    <property type="match status" value="1"/>
</dbReference>
<dbReference type="InterPro" id="IPR020806">
    <property type="entry name" value="PKS_PP-bd"/>
</dbReference>
<dbReference type="InterPro" id="IPR010071">
    <property type="entry name" value="AA_adenyl_dom"/>
</dbReference>
<dbReference type="FunFam" id="3.30.300.30:FF:000010">
    <property type="entry name" value="Enterobactin synthetase component F"/>
    <property type="match status" value="1"/>
</dbReference>
<dbReference type="PANTHER" id="PTHR45527">
    <property type="entry name" value="NONRIBOSOMAL PEPTIDE SYNTHETASE"/>
    <property type="match status" value="1"/>
</dbReference>
<dbReference type="SUPFAM" id="SSF55469">
    <property type="entry name" value="FMN-dependent nitroreductase-like"/>
    <property type="match status" value="1"/>
</dbReference>
<dbReference type="CDD" id="cd19535">
    <property type="entry name" value="Cyc_NRPS"/>
    <property type="match status" value="1"/>
</dbReference>
<dbReference type="GO" id="GO:0016491">
    <property type="term" value="F:oxidoreductase activity"/>
    <property type="evidence" value="ECO:0007669"/>
    <property type="project" value="InterPro"/>
</dbReference>
<evidence type="ECO:0000256" key="1">
    <source>
        <dbReference type="ARBA" id="ARBA00001957"/>
    </source>
</evidence>
<dbReference type="PATRIC" id="fig|1036673.3.peg.4010"/>
<evidence type="ECO:0000256" key="10">
    <source>
        <dbReference type="ARBA" id="ARBA00033440"/>
    </source>
</evidence>
<dbReference type="GO" id="GO:0005737">
    <property type="term" value="C:cytoplasm"/>
    <property type="evidence" value="ECO:0007669"/>
    <property type="project" value="TreeGrafter"/>
</dbReference>
<dbReference type="Gene3D" id="3.40.109.10">
    <property type="entry name" value="NADH Oxidase"/>
    <property type="match status" value="1"/>
</dbReference>
<dbReference type="InterPro" id="IPR009081">
    <property type="entry name" value="PP-bd_ACP"/>
</dbReference>
<dbReference type="FunFam" id="3.40.50.980:FF:000001">
    <property type="entry name" value="Non-ribosomal peptide synthetase"/>
    <property type="match status" value="1"/>
</dbReference>
<dbReference type="InterPro" id="IPR042099">
    <property type="entry name" value="ANL_N_sf"/>
</dbReference>
<dbReference type="InterPro" id="IPR001242">
    <property type="entry name" value="Condensation_dom"/>
</dbReference>
<organism evidence="12 13">
    <name type="scientific">Paenibacillus mucilaginosus (strain KNP414)</name>
    <dbReference type="NCBI Taxonomy" id="1036673"/>
    <lineage>
        <taxon>Bacteria</taxon>
        <taxon>Bacillati</taxon>
        <taxon>Bacillota</taxon>
        <taxon>Bacilli</taxon>
        <taxon>Bacillales</taxon>
        <taxon>Paenibacillaceae</taxon>
        <taxon>Paenibacillus</taxon>
    </lineage>
</organism>
<dbReference type="PROSITE" id="PS00455">
    <property type="entry name" value="AMP_BINDING"/>
    <property type="match status" value="2"/>
</dbReference>
<dbReference type="FunFam" id="3.30.559.10:FF:000023">
    <property type="entry name" value="Non-ribosomal peptide synthetase"/>
    <property type="match status" value="1"/>
</dbReference>
<keyword evidence="6" id="KW-0597">Phosphoprotein</keyword>
<dbReference type="EMBL" id="CP002869">
    <property type="protein sequence ID" value="AEI42895.1"/>
    <property type="molecule type" value="Genomic_DNA"/>
</dbReference>
<comment type="pathway">
    <text evidence="2">Siderophore biosynthesis; mycobactin biosynthesis.</text>
</comment>
<dbReference type="Pfam" id="PF00501">
    <property type="entry name" value="AMP-binding"/>
    <property type="match status" value="2"/>
</dbReference>
<sequence length="2524" mass="281840">MLENGKTTGKGIGFISGKNRETFMSYSELCRRSLRILHVLQKRGVEPGQEIVFQLENNEHFISLFWACLFGGMIPVPVTVGHNDEHKRKLFGIWRVLNHPFLVAEPESIVHLQKFAFANGLDGDLQRMMKESEFYDNLAMGSTPGIIHPSRVEDMAFIQFSSGSTGAPKGVIITHANALANTRAINQGYGTTVNDSVLSWVPLTHDMGLAAIHLTAAEAGIDQYIMPPDLFVRNPMLWLDKAHEHRITFLSSPNFGYRHFLNHYHPEEEGPWDLSSVRLILNGAEPISRTLCQEFHEALVPYGLNPNATLPAYGMAEATVVVSLGRLGEALASSTVDRTALQVGSRVEELPADAPGSLTLVDVGLPIEDCEFRICDDKDQVLEDRMLGHVQIRGRNVSCGYYNNPEATAAVLTPDGWLRTGDLGFIRDGRLVMAGRAKDVIFVNGQNIYPHDLEQIAGGLEGLDPGKVAACGIPDPTGERENIVFFAVFRKGVRAFAPLAEQIKRRVFHETGLEAYAVLPIRHIPKTTSGKPQRYKLAARYEAGEFAETVRLLEDLKTELSPDGGDRTPREGLERQLSELWSAVLGTGPIGLHDHLIEFGAHSLTLLRLMDAMEKELKRRIRLSELVSHPTVHTFAEYLRQDKAGSSAAAYSDFSVQAGQGRNEPFPLTEVQTAYWLGRRPEYELGGISSHYYMEIETKLSLPRLEEALQQLIRMHPMLRMIVTVDGEQQILPEVPYYPILAEDIRRLTPEEQISRIEERRECMSHRVFVPGRWPLFEMEAVKVSEDTHRLFIGFDLLMADGYSLRLFARDWLACFEHPGKRFPECSFTFRDYITAYLRMREAPMYQEDRSYWMKRLDSLPPSPALPLTAPVLSVAKPRFKRLQAEVPELAWEALRRRCAAIRVTPSALLCTAYAEVLAYWSNQSRFTLNVTAFNRYPFHDEVNRVIGDFTSLMLVDVELGEGETFKQRTGRMQERMMEVLQHRHFDGVEVIRELAKARQVGNSAIMPVVFTSLLFDDNDDEWSRIGTTQWAISQTSQVYLDHQVMESGGKLNVNWDYVEDLFEPEVIEGMFRQYMELLLTLAETWETAKLQPPAQDLKLISRFNRTEEAILPATLHGLFEHQALRTPEAPAIVLGGASASGDTARSGYTYWELQQRSARIARYLRGQGIGRGDTVAVLAERRPETAANVLGVLKAGAAYVPVDPQYPLERRQYILANAGCRLLLEADLYERERLAACELADDASGEEMPEARPEDLAYIIYTSGSTGQPKGVAVRHDAAVNTIVDINRKFKVGADDRLLGLSSMGFDLSVYDLFGALAAGAALVMVPDHRDMAAVLQTVETEGITVWNSVPALMELALDAAEPGRTFRGLRTALLSGDWIPLSLPDKLRSTFPQAEVVSLGGATEAAVWSIYYPVGEVQAGWSSIPYGRPLANQTWHVLNEAGRLCPVGVEGELYIGGRGLAEGYQGDPGKTAEAFISHPELGRLYRTGDYGVLRREGVIEFRGRKDQQVKLRGYRIELGEIRSRLSEHPAVRQAVVIDRNDGSGKKYLCAYIVQTAGNSADLTPDQTAELKQHLHDRLPEYMVPAFFVGIADVPLTANGKIDRKALPEPAAMLAAGTLPPAAPSRPIEHRLQEIWAELLKSEAIGVHDSFFDLGGDSLQAQQLINRMESRFGVRVPIRSLFAEPTIARLADLILGEAHEQVEHRSRAAAFAEAGKGLAARPSESVYYWSPAAAWEKRQDRLIIGSKTYSGGIVHLFPELYFMAQKGVTLRSLNSSFPGVGESELQRFADELIGTRVLINSPLTPQELFASQTPLVENRYGDGLFTDEEVYKRFKSDQLTRSSEWSSVEGLALEDHEPYLPWAADRQSHREFDESTLVPFRTLSGLLSIFRQRRTGDDIRYYYASAGGLYPIDVYVYVKKDRVERLSQGLYYYEPAANKLHPVDSGMIGEDAHYFSNRNLFRSSAFSVFFLYNAEASMPRYGGMGYYLAALDTGIMVQALTQAACMSGIGLCSVGDMNSSKIMPMFRSGRHTLLMHTVEGGWIRRGNGPLSDSTASADPAVIRQEAQADPRPKAEAFPVSSAQKRLFLVQKMSPMSTGYNAPSAVLLQGKLDRGRFAAALRQIIARHEALRTSFLTVEGEPVQVVHPTVDFEITCTQAALSELDAILHSFVQPFDLTKAPLMRAALVQLEDEKHVLLFDMHHIIADGTSGGILASEFALLYSGSSLPKPPRPYRDYAAEQQLLLGSAEMKRHEAYWLSVFSGPLPVLKLPLDKPRPAMQSFRGSSIGFEADLRLTRMLKQLASQNEATLFMVLLAAYKVLLARLGGQEDVIVGTPIAGRQHADWDGVIGMFAGTAALRSYPEGNKTFESYLREVKEAAIGAFEHQDYPFEELVGRLGIIRDFSRNPLFDTAFALQNMEVPQVKFPQLSMEPYPFDKAITRFDLRLEAAESEEGIAFTFEYCTDLFHQDTIRKMADSCIRILEAVTSDPSRRIRDIVLVDGETERRISEQFSKDEAQMVIDFDL</sequence>
<feature type="domain" description="Carrier" evidence="11">
    <location>
        <begin position="1624"/>
        <end position="1699"/>
    </location>
</feature>
<accession>F8FJP5</accession>
<dbReference type="KEGG" id="pms:KNP414_04363"/>
<keyword evidence="8" id="KW-0045">Antibiotic biosynthesis</keyword>
<dbReference type="HOGENOM" id="CLU_228364_0_0_9"/>
<comment type="cofactor">
    <cofactor evidence="1">
        <name>pantetheine 4'-phosphate</name>
        <dbReference type="ChEBI" id="CHEBI:47942"/>
    </cofactor>
</comment>
<dbReference type="SUPFAM" id="SSF52777">
    <property type="entry name" value="CoA-dependent acyltransferases"/>
    <property type="match status" value="4"/>
</dbReference>
<keyword evidence="7" id="KW-0436">Ligase</keyword>
<dbReference type="InterPro" id="IPR029479">
    <property type="entry name" value="Nitroreductase"/>
</dbReference>
<dbReference type="NCBIfam" id="TIGR01733">
    <property type="entry name" value="AA-adenyl-dom"/>
    <property type="match status" value="1"/>
</dbReference>